<dbReference type="AlphaFoldDB" id="A0A926D0I4"/>
<accession>A0A926D0I4</accession>
<dbReference type="EMBL" id="JACRSO010000002">
    <property type="protein sequence ID" value="MBC8529137.1"/>
    <property type="molecule type" value="Genomic_DNA"/>
</dbReference>
<dbReference type="InterPro" id="IPR011042">
    <property type="entry name" value="6-blade_b-propeller_TolB-like"/>
</dbReference>
<sequence length="616" mass="67732">MHPKHRKKFTKKQIITMASIGGAIVLLLAAVAWILIGGMMPSKPNDPPQSAVSGYYRYDQQFQGGRGTRDTTLSSVDVTQDGEDTVITFFFVKGGDLYNEEVTEVRGVPDYVVSYLQDPDRLCVEFDGVNYIYNSQSISGEAGALVQSMILNRPVYEQERTMVFNLSQGMAFRVQEKKDQIIIRLRAADEVPQTTSYHVSVDGYGNDIGQETMAKYGLNPTICADYENRVLLSQSYATMAQAQSAATELSQTLAGTTVEAVEIGAGGLPTYNTEAELARLNERSVVRSEGDAVKASVIAARGRLLYQSGDGAISLYAKPRERTSLKNGQLTLCDELWIEQNGEQTRLIDAGFTSILQANLSPDGKKVAFVDMMDEMNVLYVYDMESQELTNCSEEGFGLIASDFAWDDSSTRIYGMSDIGGETSGHYQLKQIDFSKPKGERASALEELPGGDGPVYYRGGMLYFSDPESNTIYKMNPGDGRRQVLTSGVTMRINGDGTLMAVSDMLAEESTGAVDIRLMDLRDGNIKTIVEGLLVLDYKWSSDGTKLYYLADNSGDEAYPCALYVYDVDEAKNTKLCDTVAYEFVPSAVDAGGVMLIDILSRQGYDLPVTYELKQE</sequence>
<name>A0A926D0I4_9FIRM</name>
<dbReference type="RefSeq" id="WP_249285022.1">
    <property type="nucleotide sequence ID" value="NZ_JACRSO010000002.1"/>
</dbReference>
<evidence type="ECO:0000313" key="3">
    <source>
        <dbReference type="Proteomes" id="UP000654279"/>
    </source>
</evidence>
<evidence type="ECO:0000313" key="2">
    <source>
        <dbReference type="EMBL" id="MBC8529137.1"/>
    </source>
</evidence>
<comment type="caution">
    <text evidence="2">The sequence shown here is derived from an EMBL/GenBank/DDBJ whole genome shotgun (WGS) entry which is preliminary data.</text>
</comment>
<organism evidence="2 3">
    <name type="scientific">Luoshenia tenuis</name>
    <dbReference type="NCBI Taxonomy" id="2763654"/>
    <lineage>
        <taxon>Bacteria</taxon>
        <taxon>Bacillati</taxon>
        <taxon>Bacillota</taxon>
        <taxon>Clostridia</taxon>
        <taxon>Christensenellales</taxon>
        <taxon>Christensenellaceae</taxon>
        <taxon>Luoshenia</taxon>
    </lineage>
</organism>
<keyword evidence="1" id="KW-1133">Transmembrane helix</keyword>
<evidence type="ECO:0008006" key="4">
    <source>
        <dbReference type="Google" id="ProtNLM"/>
    </source>
</evidence>
<keyword evidence="1" id="KW-0812">Transmembrane</keyword>
<keyword evidence="1" id="KW-0472">Membrane</keyword>
<feature type="transmembrane region" description="Helical" evidence="1">
    <location>
        <begin position="20"/>
        <end position="40"/>
    </location>
</feature>
<gene>
    <name evidence="2" type="ORF">H8699_06825</name>
</gene>
<keyword evidence="3" id="KW-1185">Reference proteome</keyword>
<dbReference type="Proteomes" id="UP000654279">
    <property type="component" value="Unassembled WGS sequence"/>
</dbReference>
<dbReference type="SUPFAM" id="SSF69304">
    <property type="entry name" value="Tricorn protease N-terminal domain"/>
    <property type="match status" value="1"/>
</dbReference>
<evidence type="ECO:0000256" key="1">
    <source>
        <dbReference type="SAM" id="Phobius"/>
    </source>
</evidence>
<proteinExistence type="predicted"/>
<reference evidence="2" key="1">
    <citation type="submission" date="2020-08" db="EMBL/GenBank/DDBJ databases">
        <title>Genome public.</title>
        <authorList>
            <person name="Liu C."/>
            <person name="Sun Q."/>
        </authorList>
    </citation>
    <scope>NUCLEOTIDE SEQUENCE</scope>
    <source>
        <strain evidence="2">NSJ-44</strain>
    </source>
</reference>
<protein>
    <recommendedName>
        <fullName evidence="4">Translocation protein TolB</fullName>
    </recommendedName>
</protein>
<dbReference type="Gene3D" id="2.120.10.30">
    <property type="entry name" value="TolB, C-terminal domain"/>
    <property type="match status" value="2"/>
</dbReference>